<accession>A0A6J7WEZ4</accession>
<dbReference type="EMBL" id="LR798208">
    <property type="protein sequence ID" value="CAB5187181.1"/>
    <property type="molecule type" value="Genomic_DNA"/>
</dbReference>
<evidence type="ECO:0000313" key="1">
    <source>
        <dbReference type="EMBL" id="CAB5187181.1"/>
    </source>
</evidence>
<protein>
    <submittedName>
        <fullName evidence="1">Uncharacterized protein</fullName>
    </submittedName>
</protein>
<organism evidence="1">
    <name type="scientific">uncultured Caudovirales phage</name>
    <dbReference type="NCBI Taxonomy" id="2100421"/>
    <lineage>
        <taxon>Viruses</taxon>
        <taxon>Duplodnaviria</taxon>
        <taxon>Heunggongvirae</taxon>
        <taxon>Uroviricota</taxon>
        <taxon>Caudoviricetes</taxon>
        <taxon>Peduoviridae</taxon>
        <taxon>Maltschvirus</taxon>
        <taxon>Maltschvirus maltsch</taxon>
    </lineage>
</organism>
<name>A0A6J7WEZ4_9CAUD</name>
<gene>
    <name evidence="1" type="ORF">UFOVP163_13</name>
</gene>
<reference evidence="1" key="1">
    <citation type="submission" date="2020-05" db="EMBL/GenBank/DDBJ databases">
        <authorList>
            <person name="Chiriac C."/>
            <person name="Salcher M."/>
            <person name="Ghai R."/>
            <person name="Kavagutti S V."/>
        </authorList>
    </citation>
    <scope>NUCLEOTIDE SEQUENCE</scope>
</reference>
<sequence>MTRQQSDFLVSLEKSLGIITAAIEATGVSRAKYISWLNVDEEFSKRVDLIMEKQIDFVESKLLEKINKGDTTAITFYLKTKGKDRGYTEKQIMEDREVIININSLLPKTDNTVEVPVIELKNKEIDGGNKSKS</sequence>
<proteinExistence type="predicted"/>